<keyword evidence="2" id="KW-1185">Reference proteome</keyword>
<proteinExistence type="predicted"/>
<name>A0AAN8RSG2_9PEZI</name>
<dbReference type="AlphaFoldDB" id="A0AAN8RSG2"/>
<protein>
    <submittedName>
        <fullName evidence="1">Uncharacterized protein</fullName>
    </submittedName>
</protein>
<gene>
    <name evidence="1" type="ORF">TWF718_001417</name>
</gene>
<evidence type="ECO:0000313" key="1">
    <source>
        <dbReference type="EMBL" id="KAK6357091.1"/>
    </source>
</evidence>
<organism evidence="1 2">
    <name type="scientific">Orbilia javanica</name>
    <dbReference type="NCBI Taxonomy" id="47235"/>
    <lineage>
        <taxon>Eukaryota</taxon>
        <taxon>Fungi</taxon>
        <taxon>Dikarya</taxon>
        <taxon>Ascomycota</taxon>
        <taxon>Pezizomycotina</taxon>
        <taxon>Orbiliomycetes</taxon>
        <taxon>Orbiliales</taxon>
        <taxon>Orbiliaceae</taxon>
        <taxon>Orbilia</taxon>
    </lineage>
</organism>
<dbReference type="Proteomes" id="UP001313282">
    <property type="component" value="Unassembled WGS sequence"/>
</dbReference>
<accession>A0AAN8RSG2</accession>
<evidence type="ECO:0000313" key="2">
    <source>
        <dbReference type="Proteomes" id="UP001313282"/>
    </source>
</evidence>
<sequence>MQPWSNTCIPTPYFPIRVRTPKGKICGEAARCSVDEGFCWDLGLPQESDKRSQVLVSFCGEVLKSKGEFVRFPQTIPSFGSLFKYDLSPFRSFGHASISLPQKILENDFGLIFSLSQNI</sequence>
<reference evidence="1 2" key="1">
    <citation type="submission" date="2019-10" db="EMBL/GenBank/DDBJ databases">
        <authorList>
            <person name="Palmer J.M."/>
        </authorList>
    </citation>
    <scope>NUCLEOTIDE SEQUENCE [LARGE SCALE GENOMIC DNA]</scope>
    <source>
        <strain evidence="1 2">TWF718</strain>
    </source>
</reference>
<comment type="caution">
    <text evidence="1">The sequence shown here is derived from an EMBL/GenBank/DDBJ whole genome shotgun (WGS) entry which is preliminary data.</text>
</comment>
<dbReference type="EMBL" id="JAVHNR010000001">
    <property type="protein sequence ID" value="KAK6357091.1"/>
    <property type="molecule type" value="Genomic_DNA"/>
</dbReference>